<gene>
    <name evidence="4" type="ORF">DOK76_10190</name>
</gene>
<evidence type="ECO:0000259" key="3">
    <source>
        <dbReference type="Pfam" id="PF05043"/>
    </source>
</evidence>
<dbReference type="Pfam" id="PF05043">
    <property type="entry name" value="Mga"/>
    <property type="match status" value="1"/>
</dbReference>
<feature type="domain" description="Mga helix-turn-helix" evidence="3">
    <location>
        <begin position="89"/>
        <end position="167"/>
    </location>
</feature>
<dbReference type="InterPro" id="IPR007737">
    <property type="entry name" value="Mga_HTH"/>
</dbReference>
<comment type="caution">
    <text evidence="4">The sequence shown here is derived from an EMBL/GenBank/DDBJ whole genome shotgun (WGS) entry which is preliminary data.</text>
</comment>
<keyword evidence="2" id="KW-0804">Transcription</keyword>
<proteinExistence type="predicted"/>
<name>A0ABS3HUL5_9ENTE</name>
<organism evidence="4 5">
    <name type="scientific">Candidatus Vagococcus giribetii</name>
    <dbReference type="NCBI Taxonomy" id="2230876"/>
    <lineage>
        <taxon>Bacteria</taxon>
        <taxon>Bacillati</taxon>
        <taxon>Bacillota</taxon>
        <taxon>Bacilli</taxon>
        <taxon>Lactobacillales</taxon>
        <taxon>Enterococcaceae</taxon>
        <taxon>Vagococcus</taxon>
    </lineage>
</organism>
<accession>A0ABS3HUL5</accession>
<evidence type="ECO:0000256" key="1">
    <source>
        <dbReference type="ARBA" id="ARBA00023015"/>
    </source>
</evidence>
<protein>
    <submittedName>
        <fullName evidence="4">Helix-turn-helix domain-containing protein</fullName>
    </submittedName>
</protein>
<evidence type="ECO:0000313" key="4">
    <source>
        <dbReference type="EMBL" id="MBO0477443.1"/>
    </source>
</evidence>
<keyword evidence="1" id="KW-0805">Transcription regulation</keyword>
<dbReference type="Gene3D" id="1.10.10.10">
    <property type="entry name" value="Winged helix-like DNA-binding domain superfamily/Winged helix DNA-binding domain"/>
    <property type="match status" value="1"/>
</dbReference>
<keyword evidence="5" id="KW-1185">Reference proteome</keyword>
<reference evidence="4 5" key="1">
    <citation type="submission" date="2021-03" db="EMBL/GenBank/DDBJ databases">
        <title>Enterococcal diversity collection.</title>
        <authorList>
            <person name="Gilmore M.S."/>
            <person name="Schwartzman J."/>
            <person name="Van Tyne D."/>
            <person name="Martin M."/>
            <person name="Earl A.M."/>
            <person name="Manson A.L."/>
            <person name="Straub T."/>
            <person name="Salamzade R."/>
            <person name="Saavedra J."/>
            <person name="Lebreton F."/>
            <person name="Prichula J."/>
            <person name="Schaufler K."/>
            <person name="Gaca A."/>
            <person name="Sgardioli B."/>
            <person name="Wagenaar J."/>
            <person name="Strong T."/>
        </authorList>
    </citation>
    <scope>NUCLEOTIDE SEQUENCE [LARGE SCALE GENOMIC DNA]</scope>
    <source>
        <strain evidence="4 5">DIV0080</strain>
    </source>
</reference>
<dbReference type="EMBL" id="JAFLVX010000026">
    <property type="protein sequence ID" value="MBO0477443.1"/>
    <property type="molecule type" value="Genomic_DNA"/>
</dbReference>
<dbReference type="PANTHER" id="PTHR30185">
    <property type="entry name" value="CRYPTIC BETA-GLUCOSIDE BGL OPERON ANTITERMINATOR"/>
    <property type="match status" value="1"/>
</dbReference>
<dbReference type="Proteomes" id="UP000664857">
    <property type="component" value="Unassembled WGS sequence"/>
</dbReference>
<evidence type="ECO:0000256" key="2">
    <source>
        <dbReference type="ARBA" id="ARBA00023163"/>
    </source>
</evidence>
<dbReference type="PANTHER" id="PTHR30185:SF13">
    <property type="entry name" value="LICABCH OPERON REGULATOR-RELATED"/>
    <property type="match status" value="1"/>
</dbReference>
<dbReference type="InterPro" id="IPR036388">
    <property type="entry name" value="WH-like_DNA-bd_sf"/>
</dbReference>
<sequence length="500" mass="59576">MEKDILNLLDSQNQIMLNMLDLIADSNRWYSINEISTELLVVERTVQRYVHRLQELVDSYNEDRNHLITINYEKYKGIQLEIDSGSNYMELKSYILENDETMKIFKLIIFEEFHSISKYAADNYVSESSIRKSLKKIKQFLNNYQLTLSRSPFSIEGEEKQIRLIIYITAWVIFKGVTWPFDIISEDKVYLSVDRFSEELDLGFSVIHRKQMAYMLAVNILRLRKKHIISMEEEWKKYVNLPKLIEKIPMLNAFISDYNIYIESELYFYVILLQLKTKFYETDNYRESVLAYHKKMSSNIYQSTELFLAKFNERISPIPDELYGRFFVTSFCVHLFSQLFTNIQVDIDGHMIFRSLEDDYPNLAQELRELIHELHEVSGESLFTKESFLLQKYMTLFSSVLPLTHYEVEIKLFLDSDLPFYVKNNVKNQIVDRFKYDFNVGFVEADNMEEADLVLTNIPNLLEEELRFSKQVHLFDFPFTHRDFIEIEKKMKAITRGLTV</sequence>
<evidence type="ECO:0000313" key="5">
    <source>
        <dbReference type="Proteomes" id="UP000664857"/>
    </source>
</evidence>
<dbReference type="InterPro" id="IPR050661">
    <property type="entry name" value="BglG_antiterminators"/>
</dbReference>
<dbReference type="RefSeq" id="WP_206967425.1">
    <property type="nucleotide sequence ID" value="NZ_JAFLVX010000026.1"/>
</dbReference>